<dbReference type="Proteomes" id="UP001172687">
    <property type="component" value="Unassembled WGS sequence"/>
</dbReference>
<feature type="compositionally biased region" description="Basic and acidic residues" evidence="1">
    <location>
        <begin position="20"/>
        <end position="33"/>
    </location>
</feature>
<evidence type="ECO:0000313" key="3">
    <source>
        <dbReference type="Proteomes" id="UP001172687"/>
    </source>
</evidence>
<proteinExistence type="predicted"/>
<dbReference type="EMBL" id="JAUHTC010000091">
    <property type="protein sequence ID" value="MDN4521371.1"/>
    <property type="molecule type" value="Genomic_DNA"/>
</dbReference>
<dbReference type="RefSeq" id="WP_301161767.1">
    <property type="nucleotide sequence ID" value="NZ_JAUHTC010000091.1"/>
</dbReference>
<sequence>MNRRQRREAARGRGPLAGKVCEHGNLKKTDGRGEPMCPHGCGFR</sequence>
<feature type="region of interest" description="Disordered" evidence="1">
    <location>
        <begin position="1"/>
        <end position="34"/>
    </location>
</feature>
<comment type="caution">
    <text evidence="2">The sequence shown here is derived from an EMBL/GenBank/DDBJ whole genome shotgun (WGS) entry which is preliminary data.</text>
</comment>
<protein>
    <submittedName>
        <fullName evidence="2">Uncharacterized protein</fullName>
    </submittedName>
</protein>
<gene>
    <name evidence="2" type="ORF">QYF68_26635</name>
</gene>
<name>A0ABT8HKU5_MYCAO</name>
<accession>A0ABT8HKU5</accession>
<organism evidence="2 3">
    <name type="scientific">Mycolicibacterium austroafricanum</name>
    <name type="common">Mycobacterium austroafricanum</name>
    <dbReference type="NCBI Taxonomy" id="39687"/>
    <lineage>
        <taxon>Bacteria</taxon>
        <taxon>Bacillati</taxon>
        <taxon>Actinomycetota</taxon>
        <taxon>Actinomycetes</taxon>
        <taxon>Mycobacteriales</taxon>
        <taxon>Mycobacteriaceae</taxon>
        <taxon>Mycolicibacterium</taxon>
    </lineage>
</organism>
<evidence type="ECO:0000256" key="1">
    <source>
        <dbReference type="SAM" id="MobiDB-lite"/>
    </source>
</evidence>
<evidence type="ECO:0000313" key="2">
    <source>
        <dbReference type="EMBL" id="MDN4521371.1"/>
    </source>
</evidence>
<reference evidence="2" key="1">
    <citation type="submission" date="2023-07" db="EMBL/GenBank/DDBJ databases">
        <title>Degradation of tert-butanol by M. austroafricanum TBA100.</title>
        <authorList>
            <person name="Helbich S."/>
            <person name="Vainshtein Y."/>
        </authorList>
    </citation>
    <scope>NUCLEOTIDE SEQUENCE</scope>
    <source>
        <strain evidence="2">TBA100</strain>
    </source>
</reference>
<keyword evidence="3" id="KW-1185">Reference proteome</keyword>